<accession>J9E3E2</accession>
<gene>
    <name evidence="1" type="ORF">WUBG_12312</name>
</gene>
<proteinExistence type="predicted"/>
<organism evidence="1 2">
    <name type="scientific">Wuchereria bancrofti</name>
    <dbReference type="NCBI Taxonomy" id="6293"/>
    <lineage>
        <taxon>Eukaryota</taxon>
        <taxon>Metazoa</taxon>
        <taxon>Ecdysozoa</taxon>
        <taxon>Nematoda</taxon>
        <taxon>Chromadorea</taxon>
        <taxon>Rhabditida</taxon>
        <taxon>Spirurina</taxon>
        <taxon>Spiruromorpha</taxon>
        <taxon>Filarioidea</taxon>
        <taxon>Onchocercidae</taxon>
        <taxon>Wuchereria</taxon>
    </lineage>
</organism>
<dbReference type="AlphaFoldDB" id="J9E3E2"/>
<dbReference type="EMBL" id="ADBV01008622">
    <property type="protein sequence ID" value="EJW76781.1"/>
    <property type="molecule type" value="Genomic_DNA"/>
</dbReference>
<dbReference type="Gene3D" id="3.30.200.20">
    <property type="entry name" value="Phosphorylase Kinase, domain 1"/>
    <property type="match status" value="1"/>
</dbReference>
<protein>
    <submittedName>
        <fullName evidence="1">Uncharacterized protein</fullName>
    </submittedName>
</protein>
<comment type="caution">
    <text evidence="1">The sequence shown here is derived from an EMBL/GenBank/DDBJ whole genome shotgun (WGS) entry which is preliminary data.</text>
</comment>
<evidence type="ECO:0000313" key="2">
    <source>
        <dbReference type="Proteomes" id="UP000004810"/>
    </source>
</evidence>
<dbReference type="Proteomes" id="UP000004810">
    <property type="component" value="Unassembled WGS sequence"/>
</dbReference>
<reference evidence="2" key="1">
    <citation type="submission" date="2012-08" db="EMBL/GenBank/DDBJ databases">
        <title>The Genome Sequence of Wuchereria bancrofti.</title>
        <authorList>
            <person name="Nutman T.B."/>
            <person name="Fink D.L."/>
            <person name="Russ C."/>
            <person name="Young S."/>
            <person name="Zeng Q."/>
            <person name="Koehrsen M."/>
            <person name="Alvarado L."/>
            <person name="Berlin A."/>
            <person name="Chapman S.B."/>
            <person name="Chen Z."/>
            <person name="Freedman E."/>
            <person name="Gellesch M."/>
            <person name="Goldberg J."/>
            <person name="Griggs A."/>
            <person name="Gujja S."/>
            <person name="Heilman E.R."/>
            <person name="Heiman D."/>
            <person name="Hepburn T."/>
            <person name="Howarth C."/>
            <person name="Jen D."/>
            <person name="Larson L."/>
            <person name="Lewis B."/>
            <person name="Mehta T."/>
            <person name="Park D."/>
            <person name="Pearson M."/>
            <person name="Roberts A."/>
            <person name="Saif S."/>
            <person name="Shea T."/>
            <person name="Shenoy N."/>
            <person name="Sisk P."/>
            <person name="Stolte C."/>
            <person name="Sykes S."/>
            <person name="Walk T."/>
            <person name="White J."/>
            <person name="Yandava C."/>
            <person name="Haas B."/>
            <person name="Henn M.R."/>
            <person name="Nusbaum C."/>
            <person name="Birren B."/>
        </authorList>
    </citation>
    <scope>NUCLEOTIDE SEQUENCE [LARGE SCALE GENOMIC DNA]</scope>
    <source>
        <strain evidence="2">NA</strain>
    </source>
</reference>
<evidence type="ECO:0000313" key="1">
    <source>
        <dbReference type="EMBL" id="EJW76781.1"/>
    </source>
</evidence>
<sequence>MSLREAGSTRLKQLEQCYLNVSRGEDVFSIESLLDALICLFDECCSSTLRKEKNIADFVESPLS</sequence>
<name>J9E3E2_WUCBA</name>